<dbReference type="InterPro" id="IPR011011">
    <property type="entry name" value="Znf_FYVE_PHD"/>
</dbReference>
<feature type="compositionally biased region" description="Basic residues" evidence="11">
    <location>
        <begin position="626"/>
        <end position="635"/>
    </location>
</feature>
<feature type="region of interest" description="Disordered" evidence="11">
    <location>
        <begin position="27"/>
        <end position="66"/>
    </location>
</feature>
<keyword evidence="8" id="KW-0539">Nucleus</keyword>
<protein>
    <submittedName>
        <fullName evidence="13">PHD finger protein 10</fullName>
    </submittedName>
</protein>
<evidence type="ECO:0000259" key="12">
    <source>
        <dbReference type="PROSITE" id="PS50016"/>
    </source>
</evidence>
<feature type="compositionally biased region" description="Basic residues" evidence="11">
    <location>
        <begin position="570"/>
        <end position="579"/>
    </location>
</feature>
<evidence type="ECO:0000256" key="2">
    <source>
        <dbReference type="ARBA" id="ARBA00022723"/>
    </source>
</evidence>
<name>A0A4E0R9E3_FASHE</name>
<reference evidence="13" key="1">
    <citation type="submission" date="2019-03" db="EMBL/GenBank/DDBJ databases">
        <title>Improved annotation for the trematode Fasciola hepatica.</title>
        <authorList>
            <person name="Choi Y.-J."/>
            <person name="Martin J."/>
            <person name="Mitreva M."/>
        </authorList>
    </citation>
    <scope>NUCLEOTIDE SEQUENCE [LARGE SCALE GENOMIC DNA]</scope>
</reference>
<feature type="region of interest" description="Disordered" evidence="11">
    <location>
        <begin position="552"/>
        <end position="655"/>
    </location>
</feature>
<dbReference type="GO" id="GO:0005634">
    <property type="term" value="C:nucleus"/>
    <property type="evidence" value="ECO:0007669"/>
    <property type="project" value="UniProtKB-SubCell"/>
</dbReference>
<dbReference type="PANTHER" id="PTHR45888">
    <property type="entry name" value="HL01030P-RELATED"/>
    <property type="match status" value="1"/>
</dbReference>
<evidence type="ECO:0000256" key="6">
    <source>
        <dbReference type="ARBA" id="ARBA00023015"/>
    </source>
</evidence>
<evidence type="ECO:0000256" key="10">
    <source>
        <dbReference type="SAM" id="Coils"/>
    </source>
</evidence>
<feature type="compositionally biased region" description="Basic and acidic residues" evidence="11">
    <location>
        <begin position="741"/>
        <end position="754"/>
    </location>
</feature>
<dbReference type="PANTHER" id="PTHR45888:SF4">
    <property type="entry name" value="PHD FINGER PROTEIN 10"/>
    <property type="match status" value="1"/>
</dbReference>
<gene>
    <name evidence="13" type="ORF">D915_006466</name>
</gene>
<feature type="compositionally biased region" description="Basic and acidic residues" evidence="11">
    <location>
        <begin position="613"/>
        <end position="625"/>
    </location>
</feature>
<feature type="compositionally biased region" description="Basic and acidic residues" evidence="11">
    <location>
        <begin position="377"/>
        <end position="387"/>
    </location>
</feature>
<feature type="compositionally biased region" description="Low complexity" evidence="11">
    <location>
        <begin position="357"/>
        <end position="367"/>
    </location>
</feature>
<keyword evidence="2" id="KW-0479">Metal-binding</keyword>
<dbReference type="GO" id="GO:0008270">
    <property type="term" value="F:zinc ion binding"/>
    <property type="evidence" value="ECO:0007669"/>
    <property type="project" value="UniProtKB-KW"/>
</dbReference>
<evidence type="ECO:0000256" key="7">
    <source>
        <dbReference type="ARBA" id="ARBA00023163"/>
    </source>
</evidence>
<feature type="domain" description="PHD-type" evidence="12">
    <location>
        <begin position="499"/>
        <end position="547"/>
    </location>
</feature>
<dbReference type="InterPro" id="IPR001965">
    <property type="entry name" value="Znf_PHD"/>
</dbReference>
<dbReference type="CDD" id="cd21085">
    <property type="entry name" value="WH_NTD_PHF10"/>
    <property type="match status" value="1"/>
</dbReference>
<comment type="caution">
    <text evidence="13">The sequence shown here is derived from an EMBL/GenBank/DDBJ whole genome shotgun (WGS) entry which is preliminary data.</text>
</comment>
<accession>A0A4E0R9E3</accession>
<comment type="subcellular location">
    <subcellularLocation>
        <location evidence="1">Nucleus</location>
    </subcellularLocation>
</comment>
<feature type="coiled-coil region" evidence="10">
    <location>
        <begin position="191"/>
        <end position="218"/>
    </location>
</feature>
<keyword evidence="3" id="KW-0677">Repeat</keyword>
<sequence>MNNSMLSEGAFKSRLCCDSILSDVENSMDTMPGTPLSKCAEVDNEAPQPDSRATPTHPVASRRDSRIKSETMLSRVGSFVTLTDAVNLDDIFEYDWADSDSESPDGKLKESYMVQELLADYLKVKSFKRKYPDLARRTMDAYERSWLQQEGLVPVGRADLGLTALRTDEVMRLLQDDYPEVHAELSGLFQRRRFQQAVQLQKRQYEAARIERGEARAEAARRRALDSASDFNHRLVGARLTTRQCYWDLQTMQIHFPQRQYKLIQSSENTAGSNVGSYPVAVIPGQFAEHFTRYTPEQLMHLPLSRCIYSQPSRRHRDPPPLPPATHLRFGSLTPQPHSDRHNQPESFKIPGPECGTTVTTAAVTVAGENRSVPHTSNKEPKSDGIDPNRQTNASPVTRGPLLVNSSSQSANFPSSTARTVNPLSSDRRVDQAKSGQSSSLPNGAGNVDPIPCSVCKQEASAPYVQCSECKVAGHPRCFSLPDSMLPGVMSYAWSCMECKRCVECSDSGNEEQMMFCDRCDRGYHVFCVGLKKIPHGNWDCPLCAPQTSRTKRRRSSITSRRRPGENRAKRPRKARKRSISTMYDGSNDEESVRQKPSKMSSAKINVTDGDNDNDRIPRSEQEIKPKRRPRRKQPPRMIIDDSLLTTSSDEASLTQGSFDSTSLIVRSKCDGTVIPRRRGRPRKAEQTESEDAETTRSSLPSRSSKPRSSKRTKTSSPPSPVEPTQSSPTATAHPVQLTESVEKIELEVTETEKQQSPPAPIDPAGDSDEAVEPIVKEAAEVESALTLEDLTSSKKHTLTS</sequence>
<feature type="domain" description="PHD-type" evidence="12">
    <location>
        <begin position="450"/>
        <end position="502"/>
    </location>
</feature>
<keyword evidence="10" id="KW-0175">Coiled coil</keyword>
<dbReference type="InterPro" id="IPR013083">
    <property type="entry name" value="Znf_RING/FYVE/PHD"/>
</dbReference>
<dbReference type="Gene3D" id="3.30.40.10">
    <property type="entry name" value="Zinc/RING finger domain, C3HC4 (zinc finger)"/>
    <property type="match status" value="1"/>
</dbReference>
<feature type="region of interest" description="Disordered" evidence="11">
    <location>
        <begin position="670"/>
        <end position="775"/>
    </location>
</feature>
<dbReference type="InterPro" id="IPR019787">
    <property type="entry name" value="Znf_PHD-finger"/>
</dbReference>
<keyword evidence="4 9" id="KW-0863">Zinc-finger</keyword>
<feature type="compositionally biased region" description="Basic residues" evidence="11">
    <location>
        <begin position="552"/>
        <end position="562"/>
    </location>
</feature>
<keyword evidence="14" id="KW-1185">Reference proteome</keyword>
<feature type="compositionally biased region" description="Basic residues" evidence="11">
    <location>
        <begin position="705"/>
        <end position="714"/>
    </location>
</feature>
<evidence type="ECO:0000256" key="11">
    <source>
        <dbReference type="SAM" id="MobiDB-lite"/>
    </source>
</evidence>
<proteinExistence type="predicted"/>
<evidence type="ECO:0000256" key="9">
    <source>
        <dbReference type="PROSITE-ProRule" id="PRU00146"/>
    </source>
</evidence>
<feature type="compositionally biased region" description="Low complexity" evidence="11">
    <location>
        <begin position="406"/>
        <end position="416"/>
    </location>
</feature>
<evidence type="ECO:0000256" key="8">
    <source>
        <dbReference type="ARBA" id="ARBA00023242"/>
    </source>
</evidence>
<evidence type="ECO:0000256" key="1">
    <source>
        <dbReference type="ARBA" id="ARBA00004123"/>
    </source>
</evidence>
<dbReference type="AlphaFoldDB" id="A0A4E0R9E3"/>
<evidence type="ECO:0000313" key="13">
    <source>
        <dbReference type="EMBL" id="THD22531.1"/>
    </source>
</evidence>
<dbReference type="EMBL" id="JXXN02002692">
    <property type="protein sequence ID" value="THD22531.1"/>
    <property type="molecule type" value="Genomic_DNA"/>
</dbReference>
<evidence type="ECO:0000256" key="3">
    <source>
        <dbReference type="ARBA" id="ARBA00022737"/>
    </source>
</evidence>
<evidence type="ECO:0000256" key="5">
    <source>
        <dbReference type="ARBA" id="ARBA00022833"/>
    </source>
</evidence>
<dbReference type="SUPFAM" id="SSF57903">
    <property type="entry name" value="FYVE/PHD zinc finger"/>
    <property type="match status" value="2"/>
</dbReference>
<keyword evidence="5" id="KW-0862">Zinc</keyword>
<feature type="compositionally biased region" description="Polar residues" evidence="11">
    <location>
        <begin position="644"/>
        <end position="655"/>
    </location>
</feature>
<dbReference type="Pfam" id="PF00628">
    <property type="entry name" value="PHD"/>
    <property type="match status" value="2"/>
</dbReference>
<dbReference type="Proteomes" id="UP000230066">
    <property type="component" value="Unassembled WGS sequence"/>
</dbReference>
<dbReference type="CDD" id="cd15529">
    <property type="entry name" value="PHD2_PHF10"/>
    <property type="match status" value="1"/>
</dbReference>
<evidence type="ECO:0000256" key="4">
    <source>
        <dbReference type="ARBA" id="ARBA00022771"/>
    </source>
</evidence>
<keyword evidence="6" id="KW-0805">Transcription regulation</keyword>
<dbReference type="PROSITE" id="PS01359">
    <property type="entry name" value="ZF_PHD_1"/>
    <property type="match status" value="1"/>
</dbReference>
<dbReference type="PROSITE" id="PS50016">
    <property type="entry name" value="ZF_PHD_2"/>
    <property type="match status" value="2"/>
</dbReference>
<organism evidence="13 14">
    <name type="scientific">Fasciola hepatica</name>
    <name type="common">Liver fluke</name>
    <dbReference type="NCBI Taxonomy" id="6192"/>
    <lineage>
        <taxon>Eukaryota</taxon>
        <taxon>Metazoa</taxon>
        <taxon>Spiralia</taxon>
        <taxon>Lophotrochozoa</taxon>
        <taxon>Platyhelminthes</taxon>
        <taxon>Trematoda</taxon>
        <taxon>Digenea</taxon>
        <taxon>Plagiorchiida</taxon>
        <taxon>Echinostomata</taxon>
        <taxon>Echinostomatoidea</taxon>
        <taxon>Fasciolidae</taxon>
        <taxon>Fasciola</taxon>
    </lineage>
</organism>
<evidence type="ECO:0000313" key="14">
    <source>
        <dbReference type="Proteomes" id="UP000230066"/>
    </source>
</evidence>
<dbReference type="InterPro" id="IPR019786">
    <property type="entry name" value="Zinc_finger_PHD-type_CS"/>
</dbReference>
<feature type="region of interest" description="Disordered" evidence="11">
    <location>
        <begin position="311"/>
        <end position="445"/>
    </location>
</feature>
<dbReference type="SMART" id="SM00249">
    <property type="entry name" value="PHD"/>
    <property type="match status" value="2"/>
</dbReference>
<keyword evidence="7" id="KW-0804">Transcription</keyword>